<accession>A0A7X0EU90</accession>
<name>A0A7X0EU90_9ACTN</name>
<evidence type="ECO:0000313" key="1">
    <source>
        <dbReference type="EMBL" id="MBB6344507.1"/>
    </source>
</evidence>
<organism evidence="1 2">
    <name type="scientific">Nonomuraea muscovyensis</name>
    <dbReference type="NCBI Taxonomy" id="1124761"/>
    <lineage>
        <taxon>Bacteria</taxon>
        <taxon>Bacillati</taxon>
        <taxon>Actinomycetota</taxon>
        <taxon>Actinomycetes</taxon>
        <taxon>Streptosporangiales</taxon>
        <taxon>Streptosporangiaceae</taxon>
        <taxon>Nonomuraea</taxon>
    </lineage>
</organism>
<evidence type="ECO:0000313" key="2">
    <source>
        <dbReference type="Proteomes" id="UP000583800"/>
    </source>
</evidence>
<gene>
    <name evidence="1" type="ORF">FHU36_001016</name>
</gene>
<dbReference type="EMBL" id="JACHJB010000001">
    <property type="protein sequence ID" value="MBB6344507.1"/>
    <property type="molecule type" value="Genomic_DNA"/>
</dbReference>
<reference evidence="1 2" key="1">
    <citation type="submission" date="2020-08" db="EMBL/GenBank/DDBJ databases">
        <title>Sequencing the genomes of 1000 actinobacteria strains.</title>
        <authorList>
            <person name="Klenk H.-P."/>
        </authorList>
    </citation>
    <scope>NUCLEOTIDE SEQUENCE [LARGE SCALE GENOMIC DNA]</scope>
    <source>
        <strain evidence="1 2">DSM 45913</strain>
    </source>
</reference>
<protein>
    <submittedName>
        <fullName evidence="1">Uncharacterized protein</fullName>
    </submittedName>
</protein>
<dbReference type="Proteomes" id="UP000583800">
    <property type="component" value="Unassembled WGS sequence"/>
</dbReference>
<sequence length="29" mass="3232">MYDFFIPAQPGEPGDWSGSVTDLSILTMR</sequence>
<keyword evidence="2" id="KW-1185">Reference proteome</keyword>
<dbReference type="AlphaFoldDB" id="A0A7X0EU90"/>
<proteinExistence type="predicted"/>
<comment type="caution">
    <text evidence="1">The sequence shown here is derived from an EMBL/GenBank/DDBJ whole genome shotgun (WGS) entry which is preliminary data.</text>
</comment>